<comment type="caution">
    <text evidence="1">The sequence shown here is derived from an EMBL/GenBank/DDBJ whole genome shotgun (WGS) entry which is preliminary data.</text>
</comment>
<dbReference type="AlphaFoldDB" id="A0A9D4TL72"/>
<dbReference type="InterPro" id="IPR011004">
    <property type="entry name" value="Trimer_LpxA-like_sf"/>
</dbReference>
<reference evidence="1" key="1">
    <citation type="journal article" date="2019" name="Plant J.">
        <title>Chlorella vulgaris genome assembly and annotation reveals the molecular basis for metabolic acclimation to high light conditions.</title>
        <authorList>
            <person name="Cecchin M."/>
            <person name="Marcolungo L."/>
            <person name="Rossato M."/>
            <person name="Girolomoni L."/>
            <person name="Cosentino E."/>
            <person name="Cuine S."/>
            <person name="Li-Beisson Y."/>
            <person name="Delledonne M."/>
            <person name="Ballottari M."/>
        </authorList>
    </citation>
    <scope>NUCLEOTIDE SEQUENCE</scope>
    <source>
        <strain evidence="1">211/11P</strain>
    </source>
</reference>
<dbReference type="Proteomes" id="UP001055712">
    <property type="component" value="Unassembled WGS sequence"/>
</dbReference>
<dbReference type="EMBL" id="SIDB01000009">
    <property type="protein sequence ID" value="KAI3428604.1"/>
    <property type="molecule type" value="Genomic_DNA"/>
</dbReference>
<reference evidence="1" key="2">
    <citation type="submission" date="2020-11" db="EMBL/GenBank/DDBJ databases">
        <authorList>
            <person name="Cecchin M."/>
            <person name="Marcolungo L."/>
            <person name="Rossato M."/>
            <person name="Girolomoni L."/>
            <person name="Cosentino E."/>
            <person name="Cuine S."/>
            <person name="Li-Beisson Y."/>
            <person name="Delledonne M."/>
            <person name="Ballottari M."/>
        </authorList>
    </citation>
    <scope>NUCLEOTIDE SEQUENCE</scope>
    <source>
        <strain evidence="1">211/11P</strain>
        <tissue evidence="1">Whole cell</tissue>
    </source>
</reference>
<dbReference type="SUPFAM" id="SSF51161">
    <property type="entry name" value="Trimeric LpxA-like enzymes"/>
    <property type="match status" value="1"/>
</dbReference>
<evidence type="ECO:0000313" key="2">
    <source>
        <dbReference type="Proteomes" id="UP001055712"/>
    </source>
</evidence>
<proteinExistence type="predicted"/>
<protein>
    <submittedName>
        <fullName evidence="1">Uncharacterized protein</fullName>
    </submittedName>
</protein>
<organism evidence="1 2">
    <name type="scientific">Chlorella vulgaris</name>
    <name type="common">Green alga</name>
    <dbReference type="NCBI Taxonomy" id="3077"/>
    <lineage>
        <taxon>Eukaryota</taxon>
        <taxon>Viridiplantae</taxon>
        <taxon>Chlorophyta</taxon>
        <taxon>core chlorophytes</taxon>
        <taxon>Trebouxiophyceae</taxon>
        <taxon>Chlorellales</taxon>
        <taxon>Chlorellaceae</taxon>
        <taxon>Chlorella clade</taxon>
        <taxon>Chlorella</taxon>
    </lineage>
</organism>
<gene>
    <name evidence="1" type="ORF">D9Q98_007427</name>
</gene>
<sequence>MLRQGGAKYPFPGSGVQTVYSNVLCIAHPAAPTSIQFTQHSCSDAWPNHVLSLPLIMTCPVCKDNCQCGDNCTCGPECTCCKKADTCPKCADNCECGDNCNCGPECTCCPKKK</sequence>
<accession>A0A9D4TL72</accession>
<name>A0A9D4TL72_CHLVU</name>
<keyword evidence="2" id="KW-1185">Reference proteome</keyword>
<evidence type="ECO:0000313" key="1">
    <source>
        <dbReference type="EMBL" id="KAI3428604.1"/>
    </source>
</evidence>